<keyword evidence="5" id="KW-0460">Magnesium</keyword>
<evidence type="ECO:0000256" key="7">
    <source>
        <dbReference type="ARBA" id="ARBA00022918"/>
    </source>
</evidence>
<keyword evidence="4" id="KW-0378">Hydrolase</keyword>
<dbReference type="Proteomes" id="UP001159363">
    <property type="component" value="Chromosome 2"/>
</dbReference>
<evidence type="ECO:0000256" key="3">
    <source>
        <dbReference type="ARBA" id="ARBA00022759"/>
    </source>
</evidence>
<name>A0ABQ9I642_9NEOP</name>
<evidence type="ECO:0008006" key="12">
    <source>
        <dbReference type="Google" id="ProtNLM"/>
    </source>
</evidence>
<evidence type="ECO:0000256" key="4">
    <source>
        <dbReference type="ARBA" id="ARBA00022801"/>
    </source>
</evidence>
<dbReference type="EMBL" id="JARBHB010000002">
    <property type="protein sequence ID" value="KAJ8892122.1"/>
    <property type="molecule type" value="Genomic_DNA"/>
</dbReference>
<evidence type="ECO:0000313" key="10">
    <source>
        <dbReference type="EMBL" id="KAJ8892122.1"/>
    </source>
</evidence>
<accession>A0ABQ9I642</accession>
<evidence type="ECO:0000313" key="11">
    <source>
        <dbReference type="Proteomes" id="UP001159363"/>
    </source>
</evidence>
<sequence>MVYLLSYRSEVPEKFEKYEAMVTAKFGTRISCIRCDNGGEYSSRQCIEFCKSKEGVCAATYILNRTPTRVLKVGCPADLWHGYLWRKQNHVMLRKKQPEKLQDFDTCFVAALSRGILPSELPETFEEGLESRWRTAIDAEHHILEKNNVWELVSEPHGENIIDSKWDFTEKEVLGQNIKNARLVARGYFQYSKTVEEV</sequence>
<keyword evidence="8" id="KW-0808">Transferase</keyword>
<evidence type="ECO:0000256" key="2">
    <source>
        <dbReference type="ARBA" id="ARBA00022723"/>
    </source>
</evidence>
<evidence type="ECO:0000256" key="8">
    <source>
        <dbReference type="ARBA" id="ARBA00022932"/>
    </source>
</evidence>
<evidence type="ECO:0000256" key="5">
    <source>
        <dbReference type="ARBA" id="ARBA00022842"/>
    </source>
</evidence>
<proteinExistence type="predicted"/>
<evidence type="ECO:0000256" key="6">
    <source>
        <dbReference type="ARBA" id="ARBA00022908"/>
    </source>
</evidence>
<keyword evidence="2" id="KW-0479">Metal-binding</keyword>
<dbReference type="PANTHER" id="PTHR42648">
    <property type="entry name" value="TRANSPOSASE, PUTATIVE-RELATED"/>
    <property type="match status" value="1"/>
</dbReference>
<dbReference type="InterPro" id="IPR012337">
    <property type="entry name" value="RNaseH-like_sf"/>
</dbReference>
<keyword evidence="6" id="KW-0229">DNA integration</keyword>
<keyword evidence="9" id="KW-0233">DNA recombination</keyword>
<evidence type="ECO:0000256" key="1">
    <source>
        <dbReference type="ARBA" id="ARBA00022722"/>
    </source>
</evidence>
<keyword evidence="3" id="KW-0255">Endonuclease</keyword>
<organism evidence="10 11">
    <name type="scientific">Dryococelus australis</name>
    <dbReference type="NCBI Taxonomy" id="614101"/>
    <lineage>
        <taxon>Eukaryota</taxon>
        <taxon>Metazoa</taxon>
        <taxon>Ecdysozoa</taxon>
        <taxon>Arthropoda</taxon>
        <taxon>Hexapoda</taxon>
        <taxon>Insecta</taxon>
        <taxon>Pterygota</taxon>
        <taxon>Neoptera</taxon>
        <taxon>Polyneoptera</taxon>
        <taxon>Phasmatodea</taxon>
        <taxon>Verophasmatodea</taxon>
        <taxon>Anareolatae</taxon>
        <taxon>Phasmatidae</taxon>
        <taxon>Eurycanthinae</taxon>
        <taxon>Dryococelus</taxon>
    </lineage>
</organism>
<dbReference type="PANTHER" id="PTHR42648:SF11">
    <property type="entry name" value="TRANSPOSON TY4-P GAG-POL POLYPROTEIN"/>
    <property type="match status" value="1"/>
</dbReference>
<keyword evidence="8" id="KW-0548">Nucleotidyltransferase</keyword>
<comment type="caution">
    <text evidence="10">The sequence shown here is derived from an EMBL/GenBank/DDBJ whole genome shotgun (WGS) entry which is preliminary data.</text>
</comment>
<dbReference type="InterPro" id="IPR039537">
    <property type="entry name" value="Retrotran_Ty1/copia-like"/>
</dbReference>
<keyword evidence="8" id="KW-0239">DNA-directed DNA polymerase</keyword>
<keyword evidence="11" id="KW-1185">Reference proteome</keyword>
<protein>
    <recommendedName>
        <fullName evidence="12">Integrase catalytic domain-containing protein</fullName>
    </recommendedName>
</protein>
<dbReference type="SUPFAM" id="SSF53098">
    <property type="entry name" value="Ribonuclease H-like"/>
    <property type="match status" value="1"/>
</dbReference>
<keyword evidence="7" id="KW-0695">RNA-directed DNA polymerase</keyword>
<gene>
    <name evidence="10" type="ORF">PR048_004702</name>
</gene>
<keyword evidence="1" id="KW-0540">Nuclease</keyword>
<evidence type="ECO:0000256" key="9">
    <source>
        <dbReference type="ARBA" id="ARBA00023172"/>
    </source>
</evidence>
<reference evidence="10 11" key="1">
    <citation type="submission" date="2023-02" db="EMBL/GenBank/DDBJ databases">
        <title>LHISI_Scaffold_Assembly.</title>
        <authorList>
            <person name="Stuart O.P."/>
            <person name="Cleave R."/>
            <person name="Magrath M.J.L."/>
            <person name="Mikheyev A.S."/>
        </authorList>
    </citation>
    <scope>NUCLEOTIDE SEQUENCE [LARGE SCALE GENOMIC DNA]</scope>
    <source>
        <strain evidence="10">Daus_M_001</strain>
        <tissue evidence="10">Leg muscle</tissue>
    </source>
</reference>